<dbReference type="Proteomes" id="UP000265520">
    <property type="component" value="Unassembled WGS sequence"/>
</dbReference>
<keyword evidence="3" id="KW-1185">Reference proteome</keyword>
<proteinExistence type="predicted"/>
<feature type="non-terminal residue" evidence="2">
    <location>
        <position position="83"/>
    </location>
</feature>
<name>A0A392TRW3_9FABA</name>
<feature type="compositionally biased region" description="Polar residues" evidence="1">
    <location>
        <begin position="74"/>
        <end position="83"/>
    </location>
</feature>
<dbReference type="EMBL" id="LXQA010641369">
    <property type="protein sequence ID" value="MCI63668.1"/>
    <property type="molecule type" value="Genomic_DNA"/>
</dbReference>
<sequence length="83" mass="8946">EATISVVKKRSLKLRDRELRLTHAKADASATPSKRPYSPAARPSHGKPGATPSKRPYSPAAQAHRTPAKKFSGDSRSPSSIQN</sequence>
<evidence type="ECO:0000256" key="1">
    <source>
        <dbReference type="SAM" id="MobiDB-lite"/>
    </source>
</evidence>
<feature type="region of interest" description="Disordered" evidence="1">
    <location>
        <begin position="22"/>
        <end position="83"/>
    </location>
</feature>
<comment type="caution">
    <text evidence="2">The sequence shown here is derived from an EMBL/GenBank/DDBJ whole genome shotgun (WGS) entry which is preliminary data.</text>
</comment>
<feature type="non-terminal residue" evidence="2">
    <location>
        <position position="1"/>
    </location>
</feature>
<accession>A0A392TRW3</accession>
<reference evidence="2 3" key="1">
    <citation type="journal article" date="2018" name="Front. Plant Sci.">
        <title>Red Clover (Trifolium pratense) and Zigzag Clover (T. medium) - A Picture of Genomic Similarities and Differences.</title>
        <authorList>
            <person name="Dluhosova J."/>
            <person name="Istvanek J."/>
            <person name="Nedelnik J."/>
            <person name="Repkova J."/>
        </authorList>
    </citation>
    <scope>NUCLEOTIDE SEQUENCE [LARGE SCALE GENOMIC DNA]</scope>
    <source>
        <strain evidence="3">cv. 10/8</strain>
        <tissue evidence="2">Leaf</tissue>
    </source>
</reference>
<protein>
    <submittedName>
        <fullName evidence="2">Nucleolar protein 12-like</fullName>
    </submittedName>
</protein>
<dbReference type="AlphaFoldDB" id="A0A392TRW3"/>
<evidence type="ECO:0000313" key="2">
    <source>
        <dbReference type="EMBL" id="MCI63668.1"/>
    </source>
</evidence>
<evidence type="ECO:0000313" key="3">
    <source>
        <dbReference type="Proteomes" id="UP000265520"/>
    </source>
</evidence>
<organism evidence="2 3">
    <name type="scientific">Trifolium medium</name>
    <dbReference type="NCBI Taxonomy" id="97028"/>
    <lineage>
        <taxon>Eukaryota</taxon>
        <taxon>Viridiplantae</taxon>
        <taxon>Streptophyta</taxon>
        <taxon>Embryophyta</taxon>
        <taxon>Tracheophyta</taxon>
        <taxon>Spermatophyta</taxon>
        <taxon>Magnoliopsida</taxon>
        <taxon>eudicotyledons</taxon>
        <taxon>Gunneridae</taxon>
        <taxon>Pentapetalae</taxon>
        <taxon>rosids</taxon>
        <taxon>fabids</taxon>
        <taxon>Fabales</taxon>
        <taxon>Fabaceae</taxon>
        <taxon>Papilionoideae</taxon>
        <taxon>50 kb inversion clade</taxon>
        <taxon>NPAAA clade</taxon>
        <taxon>Hologalegina</taxon>
        <taxon>IRL clade</taxon>
        <taxon>Trifolieae</taxon>
        <taxon>Trifolium</taxon>
    </lineage>
</organism>